<dbReference type="GO" id="GO:0005737">
    <property type="term" value="C:cytoplasm"/>
    <property type="evidence" value="ECO:0007669"/>
    <property type="project" value="TreeGrafter"/>
</dbReference>
<evidence type="ECO:0008006" key="4">
    <source>
        <dbReference type="Google" id="ProtNLM"/>
    </source>
</evidence>
<dbReference type="PANTHER" id="PTHR48100">
    <property type="entry name" value="BROAD-SPECIFICITY PHOSPHATASE YOR283W-RELATED"/>
    <property type="match status" value="1"/>
</dbReference>
<dbReference type="OrthoDB" id="496981at2759"/>
<gene>
    <name evidence="1" type="ORF">GUITHDRAFT_163684</name>
</gene>
<dbReference type="PaxDb" id="55529-EKX43931"/>
<name>L1J5Z9_GUITC</name>
<evidence type="ECO:0000313" key="1">
    <source>
        <dbReference type="EMBL" id="EKX43931.1"/>
    </source>
</evidence>
<keyword evidence="3" id="KW-1185">Reference proteome</keyword>
<accession>L1J5Z9</accession>
<evidence type="ECO:0000313" key="3">
    <source>
        <dbReference type="Proteomes" id="UP000011087"/>
    </source>
</evidence>
<dbReference type="EMBL" id="JH993007">
    <property type="protein sequence ID" value="EKX43931.1"/>
    <property type="molecule type" value="Genomic_DNA"/>
</dbReference>
<dbReference type="eggNOG" id="KOG4754">
    <property type="taxonomic scope" value="Eukaryota"/>
</dbReference>
<sequence length="343" mass="39107">MILAQSCRTDSEARESMAPAHPIYLILLFQFVVSSITVVEGNAGVNHVPSFRSSPVEGPAQQDSEVSLREASKRVPISRMPSMGSFPDSDSYAFSHNEDLGFSIFLERRCKVVYFIRHAEAFHNIAEREHELGSLYLQEEHSGWKFWDAGLTPKGVEQCAKLRKELKSMAHQLDCEVVVVSPLTRTLQTARLTIGSVKFMDSPPPFIATDLCRERITNCPADSRRRLSVLKEEFPEVDFSQCIQSEHDSMWFDHKEDSQLCKERGIRFLKWLAKRPESRIAVVTHSGFLNRLFSQFGLGIAPDDQEELRRRPANCEMRGLILCAHRHFSDVPGTEGYEETRIY</sequence>
<dbReference type="Proteomes" id="UP000011087">
    <property type="component" value="Unassembled WGS sequence"/>
</dbReference>
<dbReference type="SMART" id="SM00855">
    <property type="entry name" value="PGAM"/>
    <property type="match status" value="1"/>
</dbReference>
<dbReference type="Pfam" id="PF00300">
    <property type="entry name" value="His_Phos_1"/>
    <property type="match status" value="1"/>
</dbReference>
<dbReference type="PANTHER" id="PTHR48100:SF1">
    <property type="entry name" value="HISTIDINE PHOSPHATASE FAMILY PROTEIN-RELATED"/>
    <property type="match status" value="1"/>
</dbReference>
<organism evidence="1">
    <name type="scientific">Guillardia theta (strain CCMP2712)</name>
    <name type="common">Cryptophyte</name>
    <dbReference type="NCBI Taxonomy" id="905079"/>
    <lineage>
        <taxon>Eukaryota</taxon>
        <taxon>Cryptophyceae</taxon>
        <taxon>Pyrenomonadales</taxon>
        <taxon>Geminigeraceae</taxon>
        <taxon>Guillardia</taxon>
    </lineage>
</organism>
<reference evidence="3" key="2">
    <citation type="submission" date="2012-11" db="EMBL/GenBank/DDBJ databases">
        <authorList>
            <person name="Kuo A."/>
            <person name="Curtis B.A."/>
            <person name="Tanifuji G."/>
            <person name="Burki F."/>
            <person name="Gruber A."/>
            <person name="Irimia M."/>
            <person name="Maruyama S."/>
            <person name="Arias M.C."/>
            <person name="Ball S.G."/>
            <person name="Gile G.H."/>
            <person name="Hirakawa Y."/>
            <person name="Hopkins J.F."/>
            <person name="Rensing S.A."/>
            <person name="Schmutz J."/>
            <person name="Symeonidi A."/>
            <person name="Elias M."/>
            <person name="Eveleigh R.J."/>
            <person name="Herman E.K."/>
            <person name="Klute M.J."/>
            <person name="Nakayama T."/>
            <person name="Obornik M."/>
            <person name="Reyes-Prieto A."/>
            <person name="Armbrust E.V."/>
            <person name="Aves S.J."/>
            <person name="Beiko R.G."/>
            <person name="Coutinho P."/>
            <person name="Dacks J.B."/>
            <person name="Durnford D.G."/>
            <person name="Fast N.M."/>
            <person name="Green B.R."/>
            <person name="Grisdale C."/>
            <person name="Hempe F."/>
            <person name="Henrissat B."/>
            <person name="Hoppner M.P."/>
            <person name="Ishida K.-I."/>
            <person name="Kim E."/>
            <person name="Koreny L."/>
            <person name="Kroth P.G."/>
            <person name="Liu Y."/>
            <person name="Malik S.-B."/>
            <person name="Maier U.G."/>
            <person name="McRose D."/>
            <person name="Mock T."/>
            <person name="Neilson J.A."/>
            <person name="Onodera N.T."/>
            <person name="Poole A.M."/>
            <person name="Pritham E.J."/>
            <person name="Richards T.A."/>
            <person name="Rocap G."/>
            <person name="Roy S.W."/>
            <person name="Sarai C."/>
            <person name="Schaack S."/>
            <person name="Shirato S."/>
            <person name="Slamovits C.H."/>
            <person name="Spencer D.F."/>
            <person name="Suzuki S."/>
            <person name="Worden A.Z."/>
            <person name="Zauner S."/>
            <person name="Barry K."/>
            <person name="Bell C."/>
            <person name="Bharti A.K."/>
            <person name="Crow J.A."/>
            <person name="Grimwood J."/>
            <person name="Kramer R."/>
            <person name="Lindquist E."/>
            <person name="Lucas S."/>
            <person name="Salamov A."/>
            <person name="McFadden G.I."/>
            <person name="Lane C.E."/>
            <person name="Keeling P.J."/>
            <person name="Gray M.W."/>
            <person name="Grigoriev I.V."/>
            <person name="Archibald J.M."/>
        </authorList>
    </citation>
    <scope>NUCLEOTIDE SEQUENCE</scope>
    <source>
        <strain evidence="3">CCMP2712</strain>
    </source>
</reference>
<dbReference type="CDD" id="cd07067">
    <property type="entry name" value="HP_PGM_like"/>
    <property type="match status" value="1"/>
</dbReference>
<evidence type="ECO:0000313" key="2">
    <source>
        <dbReference type="EnsemblProtists" id="EKX43931"/>
    </source>
</evidence>
<protein>
    <recommendedName>
        <fullName evidence="4">Phosphoglycerate mutase</fullName>
    </recommendedName>
</protein>
<reference evidence="1 3" key="1">
    <citation type="journal article" date="2012" name="Nature">
        <title>Algal genomes reveal evolutionary mosaicism and the fate of nucleomorphs.</title>
        <authorList>
            <consortium name="DOE Joint Genome Institute"/>
            <person name="Curtis B.A."/>
            <person name="Tanifuji G."/>
            <person name="Burki F."/>
            <person name="Gruber A."/>
            <person name="Irimia M."/>
            <person name="Maruyama S."/>
            <person name="Arias M.C."/>
            <person name="Ball S.G."/>
            <person name="Gile G.H."/>
            <person name="Hirakawa Y."/>
            <person name="Hopkins J.F."/>
            <person name="Kuo A."/>
            <person name="Rensing S.A."/>
            <person name="Schmutz J."/>
            <person name="Symeonidi A."/>
            <person name="Elias M."/>
            <person name="Eveleigh R.J."/>
            <person name="Herman E.K."/>
            <person name="Klute M.J."/>
            <person name="Nakayama T."/>
            <person name="Obornik M."/>
            <person name="Reyes-Prieto A."/>
            <person name="Armbrust E.V."/>
            <person name="Aves S.J."/>
            <person name="Beiko R.G."/>
            <person name="Coutinho P."/>
            <person name="Dacks J.B."/>
            <person name="Durnford D.G."/>
            <person name="Fast N.M."/>
            <person name="Green B.R."/>
            <person name="Grisdale C.J."/>
            <person name="Hempel F."/>
            <person name="Henrissat B."/>
            <person name="Hoppner M.P."/>
            <person name="Ishida K."/>
            <person name="Kim E."/>
            <person name="Koreny L."/>
            <person name="Kroth P.G."/>
            <person name="Liu Y."/>
            <person name="Malik S.B."/>
            <person name="Maier U.G."/>
            <person name="McRose D."/>
            <person name="Mock T."/>
            <person name="Neilson J.A."/>
            <person name="Onodera N.T."/>
            <person name="Poole A.M."/>
            <person name="Pritham E.J."/>
            <person name="Richards T.A."/>
            <person name="Rocap G."/>
            <person name="Roy S.W."/>
            <person name="Sarai C."/>
            <person name="Schaack S."/>
            <person name="Shirato S."/>
            <person name="Slamovits C.H."/>
            <person name="Spencer D.F."/>
            <person name="Suzuki S."/>
            <person name="Worden A.Z."/>
            <person name="Zauner S."/>
            <person name="Barry K."/>
            <person name="Bell C."/>
            <person name="Bharti A.K."/>
            <person name="Crow J.A."/>
            <person name="Grimwood J."/>
            <person name="Kramer R."/>
            <person name="Lindquist E."/>
            <person name="Lucas S."/>
            <person name="Salamov A."/>
            <person name="McFadden G.I."/>
            <person name="Lane C.E."/>
            <person name="Keeling P.J."/>
            <person name="Gray M.W."/>
            <person name="Grigoriev I.V."/>
            <person name="Archibald J.M."/>
        </authorList>
    </citation>
    <scope>NUCLEOTIDE SEQUENCE</scope>
    <source>
        <strain evidence="1 3">CCMP2712</strain>
    </source>
</reference>
<dbReference type="OMA" id="FEACREH"/>
<dbReference type="InterPro" id="IPR050275">
    <property type="entry name" value="PGM_Phosphatase"/>
</dbReference>
<dbReference type="GO" id="GO:0016791">
    <property type="term" value="F:phosphatase activity"/>
    <property type="evidence" value="ECO:0007669"/>
    <property type="project" value="TreeGrafter"/>
</dbReference>
<dbReference type="GeneID" id="17300597"/>
<proteinExistence type="predicted"/>
<dbReference type="KEGG" id="gtt:GUITHDRAFT_163684"/>
<dbReference type="EnsemblProtists" id="EKX43931">
    <property type="protein sequence ID" value="EKX43931"/>
    <property type="gene ID" value="GUITHDRAFT_163684"/>
</dbReference>
<reference evidence="2" key="3">
    <citation type="submission" date="2016-03" db="UniProtKB">
        <authorList>
            <consortium name="EnsemblProtists"/>
        </authorList>
    </citation>
    <scope>IDENTIFICATION</scope>
</reference>
<dbReference type="InterPro" id="IPR013078">
    <property type="entry name" value="His_Pase_superF_clade-1"/>
</dbReference>
<dbReference type="AlphaFoldDB" id="L1J5Z9"/>
<dbReference type="Gene3D" id="3.40.50.1240">
    <property type="entry name" value="Phosphoglycerate mutase-like"/>
    <property type="match status" value="1"/>
</dbReference>
<dbReference type="RefSeq" id="XP_005830911.1">
    <property type="nucleotide sequence ID" value="XM_005830854.1"/>
</dbReference>
<dbReference type="HOGENOM" id="CLU_810002_0_0_1"/>
<dbReference type="InterPro" id="IPR029033">
    <property type="entry name" value="His_PPase_superfam"/>
</dbReference>
<dbReference type="SUPFAM" id="SSF53254">
    <property type="entry name" value="Phosphoglycerate mutase-like"/>
    <property type="match status" value="1"/>
</dbReference>